<dbReference type="EMBL" id="DXFB01000018">
    <property type="protein sequence ID" value="HIX44721.1"/>
    <property type="molecule type" value="Genomic_DNA"/>
</dbReference>
<dbReference type="InterPro" id="IPR001911">
    <property type="entry name" value="Ribosomal_bS21"/>
</dbReference>
<comment type="caution">
    <text evidence="5">The sequence shown here is derived from an EMBL/GenBank/DDBJ whole genome shotgun (WGS) entry which is preliminary data.</text>
</comment>
<dbReference type="GO" id="GO:1990904">
    <property type="term" value="C:ribonucleoprotein complex"/>
    <property type="evidence" value="ECO:0007669"/>
    <property type="project" value="UniProtKB-KW"/>
</dbReference>
<keyword evidence="2 4" id="KW-0689">Ribosomal protein</keyword>
<evidence type="ECO:0000256" key="4">
    <source>
        <dbReference type="RuleBase" id="RU000667"/>
    </source>
</evidence>
<evidence type="ECO:0000256" key="1">
    <source>
        <dbReference type="ARBA" id="ARBA00006640"/>
    </source>
</evidence>
<organism evidence="5 6">
    <name type="scientific">Candidatus Barnesiella excrementipullorum</name>
    <dbReference type="NCBI Taxonomy" id="2838479"/>
    <lineage>
        <taxon>Bacteria</taxon>
        <taxon>Pseudomonadati</taxon>
        <taxon>Bacteroidota</taxon>
        <taxon>Bacteroidia</taxon>
        <taxon>Bacteroidales</taxon>
        <taxon>Barnesiellaceae</taxon>
        <taxon>Barnesiella</taxon>
    </lineage>
</organism>
<dbReference type="Gene3D" id="1.20.5.1150">
    <property type="entry name" value="Ribosomal protein S8"/>
    <property type="match status" value="1"/>
</dbReference>
<dbReference type="PRINTS" id="PR00976">
    <property type="entry name" value="RIBOSOMALS21"/>
</dbReference>
<dbReference type="HAMAP" id="MF_00358">
    <property type="entry name" value="Ribosomal_bS21"/>
    <property type="match status" value="1"/>
</dbReference>
<dbReference type="InterPro" id="IPR038380">
    <property type="entry name" value="Ribosomal_bS21_sf"/>
</dbReference>
<dbReference type="GO" id="GO:0006412">
    <property type="term" value="P:translation"/>
    <property type="evidence" value="ECO:0007669"/>
    <property type="project" value="InterPro"/>
</dbReference>
<evidence type="ECO:0000256" key="2">
    <source>
        <dbReference type="ARBA" id="ARBA00022980"/>
    </source>
</evidence>
<dbReference type="NCBIfam" id="TIGR00030">
    <property type="entry name" value="S21p"/>
    <property type="match status" value="1"/>
</dbReference>
<reference evidence="5" key="2">
    <citation type="submission" date="2021-04" db="EMBL/GenBank/DDBJ databases">
        <authorList>
            <person name="Gilroy R."/>
        </authorList>
    </citation>
    <scope>NUCLEOTIDE SEQUENCE</scope>
    <source>
        <strain evidence="5">ChiHjej12B11-16260</strain>
    </source>
</reference>
<gene>
    <name evidence="5" type="primary">rpsU</name>
    <name evidence="5" type="ORF">H9982_00705</name>
</gene>
<evidence type="ECO:0000256" key="3">
    <source>
        <dbReference type="ARBA" id="ARBA00023274"/>
    </source>
</evidence>
<proteinExistence type="inferred from homology"/>
<sequence>NIEKALKKFKRKFEKTGIVKELRNRQAFEKPSVTNRKKMMHAIYVQQLRRNEE</sequence>
<evidence type="ECO:0000313" key="6">
    <source>
        <dbReference type="Proteomes" id="UP000824246"/>
    </source>
</evidence>
<protein>
    <recommendedName>
        <fullName evidence="4">30S ribosomal protein S21</fullName>
    </recommendedName>
</protein>
<dbReference type="GO" id="GO:0003735">
    <property type="term" value="F:structural constituent of ribosome"/>
    <property type="evidence" value="ECO:0007669"/>
    <property type="project" value="InterPro"/>
</dbReference>
<reference evidence="5" key="1">
    <citation type="journal article" date="2021" name="PeerJ">
        <title>Extensive microbial diversity within the chicken gut microbiome revealed by metagenomics and culture.</title>
        <authorList>
            <person name="Gilroy R."/>
            <person name="Ravi A."/>
            <person name="Getino M."/>
            <person name="Pursley I."/>
            <person name="Horton D.L."/>
            <person name="Alikhan N.F."/>
            <person name="Baker D."/>
            <person name="Gharbi K."/>
            <person name="Hall N."/>
            <person name="Watson M."/>
            <person name="Adriaenssens E.M."/>
            <person name="Foster-Nyarko E."/>
            <person name="Jarju S."/>
            <person name="Secka A."/>
            <person name="Antonio M."/>
            <person name="Oren A."/>
            <person name="Chaudhuri R.R."/>
            <person name="La Ragione R."/>
            <person name="Hildebrand F."/>
            <person name="Pallen M.J."/>
        </authorList>
    </citation>
    <scope>NUCLEOTIDE SEQUENCE</scope>
    <source>
        <strain evidence="5">ChiHjej12B11-16260</strain>
    </source>
</reference>
<keyword evidence="3 4" id="KW-0687">Ribonucleoprotein</keyword>
<dbReference type="Proteomes" id="UP000824246">
    <property type="component" value="Unassembled WGS sequence"/>
</dbReference>
<evidence type="ECO:0000313" key="5">
    <source>
        <dbReference type="EMBL" id="HIX44721.1"/>
    </source>
</evidence>
<accession>A0A9D1VPR4</accession>
<name>A0A9D1VPR4_9BACT</name>
<dbReference type="Pfam" id="PF01165">
    <property type="entry name" value="Ribosomal_S21"/>
    <property type="match status" value="1"/>
</dbReference>
<feature type="non-terminal residue" evidence="5">
    <location>
        <position position="1"/>
    </location>
</feature>
<comment type="similarity">
    <text evidence="1 4">Belongs to the bacterial ribosomal protein bS21 family.</text>
</comment>
<dbReference type="AlphaFoldDB" id="A0A9D1VPR4"/>
<dbReference type="GO" id="GO:0005840">
    <property type="term" value="C:ribosome"/>
    <property type="evidence" value="ECO:0007669"/>
    <property type="project" value="UniProtKB-KW"/>
</dbReference>